<dbReference type="InterPro" id="IPR032389">
    <property type="entry name" value="GspB_C"/>
</dbReference>
<accession>A0A0G3BPK0</accession>
<feature type="compositionally biased region" description="Low complexity" evidence="1">
    <location>
        <begin position="143"/>
        <end position="156"/>
    </location>
</feature>
<feature type="compositionally biased region" description="Pro residues" evidence="1">
    <location>
        <begin position="104"/>
        <end position="118"/>
    </location>
</feature>
<dbReference type="EMBL" id="CP011371">
    <property type="protein sequence ID" value="AKJ31359.1"/>
    <property type="molecule type" value="Genomic_DNA"/>
</dbReference>
<feature type="region of interest" description="Disordered" evidence="1">
    <location>
        <begin position="89"/>
        <end position="172"/>
    </location>
</feature>
<sequence>MSYILDALRRADSERERGAVPSLHTMPAPAVVDDGDGDDDDTPRAKPWVWIAAGVSLGLLVPLAWQMFGRDDPPPSVALAPAPAAALPAAPPPALPPETAMTPAEPPSPPPLVDPAPARPATAPMHPAERHAAALEPPRAATKKGAPAETAAPAGENRTARPTPPPAKPASEGRIYAEHELPAEIRRDLPKVAVGGSIHSDNAADRILIINGGLYHEGDRLEPELTLDKIELKRAVLKFRGYRYAISY</sequence>
<keyword evidence="2" id="KW-1133">Transmembrane helix</keyword>
<dbReference type="RefSeq" id="WP_053013869.1">
    <property type="nucleotide sequence ID" value="NZ_CP011371.1"/>
</dbReference>
<dbReference type="OrthoDB" id="5432325at2"/>
<dbReference type="GO" id="GO:0015627">
    <property type="term" value="C:type II protein secretion system complex"/>
    <property type="evidence" value="ECO:0007669"/>
    <property type="project" value="InterPro"/>
</dbReference>
<dbReference type="Proteomes" id="UP000035352">
    <property type="component" value="Chromosome"/>
</dbReference>
<evidence type="ECO:0000313" key="5">
    <source>
        <dbReference type="Proteomes" id="UP000035352"/>
    </source>
</evidence>
<protein>
    <recommendedName>
        <fullName evidence="3">Type II secretion system protein GspB C-terminal domain-containing protein</fullName>
    </recommendedName>
</protein>
<feature type="region of interest" description="Disordered" evidence="1">
    <location>
        <begin position="14"/>
        <end position="42"/>
    </location>
</feature>
<feature type="domain" description="Type II secretion system protein GspB C-terminal" evidence="3">
    <location>
        <begin position="189"/>
        <end position="246"/>
    </location>
</feature>
<feature type="transmembrane region" description="Helical" evidence="2">
    <location>
        <begin position="48"/>
        <end position="65"/>
    </location>
</feature>
<dbReference type="STRING" id="413882.AAW51_4668"/>
<organism evidence="4 5">
    <name type="scientific">Caldimonas brevitalea</name>
    <dbReference type="NCBI Taxonomy" id="413882"/>
    <lineage>
        <taxon>Bacteria</taxon>
        <taxon>Pseudomonadati</taxon>
        <taxon>Pseudomonadota</taxon>
        <taxon>Betaproteobacteria</taxon>
        <taxon>Burkholderiales</taxon>
        <taxon>Sphaerotilaceae</taxon>
        <taxon>Caldimonas</taxon>
    </lineage>
</organism>
<keyword evidence="2" id="KW-0472">Membrane</keyword>
<name>A0A0G3BPK0_9BURK</name>
<reference evidence="4 5" key="1">
    <citation type="submission" date="2015-05" db="EMBL/GenBank/DDBJ databases">
        <authorList>
            <person name="Tang B."/>
            <person name="Yu Y."/>
        </authorList>
    </citation>
    <scope>NUCLEOTIDE SEQUENCE [LARGE SCALE GENOMIC DNA]</scope>
    <source>
        <strain evidence="4 5">DSM 7029</strain>
    </source>
</reference>
<evidence type="ECO:0000313" key="4">
    <source>
        <dbReference type="EMBL" id="AKJ31359.1"/>
    </source>
</evidence>
<dbReference type="Pfam" id="PF16537">
    <property type="entry name" value="T2SSB"/>
    <property type="match status" value="1"/>
</dbReference>
<evidence type="ECO:0000259" key="3">
    <source>
        <dbReference type="Pfam" id="PF16537"/>
    </source>
</evidence>
<evidence type="ECO:0000256" key="2">
    <source>
        <dbReference type="SAM" id="Phobius"/>
    </source>
</evidence>
<evidence type="ECO:0000256" key="1">
    <source>
        <dbReference type="SAM" id="MobiDB-lite"/>
    </source>
</evidence>
<keyword evidence="2" id="KW-0812">Transmembrane</keyword>
<dbReference type="AlphaFoldDB" id="A0A0G3BPK0"/>
<keyword evidence="5" id="KW-1185">Reference proteome</keyword>
<dbReference type="KEGG" id="pbh:AAW51_4668"/>
<proteinExistence type="predicted"/>
<gene>
    <name evidence="4" type="ORF">AAW51_4668</name>
</gene>